<evidence type="ECO:0000313" key="2">
    <source>
        <dbReference type="EMBL" id="TBO34530.1"/>
    </source>
</evidence>
<evidence type="ECO:0000313" key="3">
    <source>
        <dbReference type="Proteomes" id="UP000292120"/>
    </source>
</evidence>
<gene>
    <name evidence="2" type="ORF">EYS42_03745</name>
</gene>
<comment type="caution">
    <text evidence="2">The sequence shown here is derived from an EMBL/GenBank/DDBJ whole genome shotgun (WGS) entry which is preliminary data.</text>
</comment>
<dbReference type="OrthoDB" id="9791419at2"/>
<dbReference type="PROSITE" id="PS51833">
    <property type="entry name" value="HDOD"/>
    <property type="match status" value="1"/>
</dbReference>
<dbReference type="SUPFAM" id="SSF109604">
    <property type="entry name" value="HD-domain/PDEase-like"/>
    <property type="match status" value="1"/>
</dbReference>
<keyword evidence="3" id="KW-1185">Reference proteome</keyword>
<dbReference type="InterPro" id="IPR013976">
    <property type="entry name" value="HDOD"/>
</dbReference>
<dbReference type="InterPro" id="IPR029016">
    <property type="entry name" value="GAF-like_dom_sf"/>
</dbReference>
<dbReference type="AlphaFoldDB" id="A0A4Q9H622"/>
<dbReference type="InterPro" id="IPR052340">
    <property type="entry name" value="RNase_Y/CdgJ"/>
</dbReference>
<reference evidence="2 3" key="1">
    <citation type="submission" date="2019-02" db="EMBL/GenBank/DDBJ databases">
        <title>Aquabacterium sp. strain KMB7.</title>
        <authorList>
            <person name="Chen W.-M."/>
        </authorList>
    </citation>
    <scope>NUCLEOTIDE SEQUENCE [LARGE SCALE GENOMIC DNA]</scope>
    <source>
        <strain evidence="2 3">KMB7</strain>
    </source>
</reference>
<sequence>MRVAGARPGVRKIGQAGLWCNGPMDSHAPAPVSDASLTLDYLLRRMRQKPDFPALAESVSRVQALSQADHESLARVCDEILKDLAFTQKLLRLVNAARYRHAGADPVSTVSRAVMLMGLGGVRNVALSMALVDHMPDKAHARHLRAGFLKAVMAGAVARELCPEVRWAEEAFLAGLMRHLGRLLVAYYLPEDEAQVQQRWEMAQQAALAVGDAAPSLETVARQVLGVSFDDLGVAVGEQWGLAPGLLARMKAPAGAWPTHRLQHEDATLSWLASLGDGVADALMEAEPAERGQALQALERQAAVALGLKPDAVSQAAHVARSHLKDMLEALDLEVAPDEPAHRLVESYYVDEPNPEVGQRVDPAALGLVEPVRAEPMPAHDPMACLQQGLQDAASMLVGDCKLQDVLQVVLETLLRAFECQRVVFCLRDARTGALVGRVALGHEAEALKGWFQVPLSAQGPLHLMSAACLKGVDTLIQDARQPQLQDRLPLWFRERIGAPTFLLLPLTMNRGGQKVVMGLIYADKAEAGSLQPTPAELGLVNALRNQAIMAFQQLAGRSGA</sequence>
<dbReference type="PANTHER" id="PTHR33525">
    <property type="match status" value="1"/>
</dbReference>
<organism evidence="2 3">
    <name type="scientific">Aquabacterium lacunae</name>
    <dbReference type="NCBI Taxonomy" id="2528630"/>
    <lineage>
        <taxon>Bacteria</taxon>
        <taxon>Pseudomonadati</taxon>
        <taxon>Pseudomonadota</taxon>
        <taxon>Betaproteobacteria</taxon>
        <taxon>Burkholderiales</taxon>
        <taxon>Aquabacterium</taxon>
    </lineage>
</organism>
<protein>
    <submittedName>
        <fullName evidence="2">HDOD domain-containing protein</fullName>
    </submittedName>
</protein>
<dbReference type="PANTHER" id="PTHR33525:SF3">
    <property type="entry name" value="RIBONUCLEASE Y"/>
    <property type="match status" value="1"/>
</dbReference>
<dbReference type="Gene3D" id="3.30.450.40">
    <property type="match status" value="1"/>
</dbReference>
<accession>A0A4Q9H622</accession>
<name>A0A4Q9H622_9BURK</name>
<dbReference type="EMBL" id="SIXI01000001">
    <property type="protein sequence ID" value="TBO34530.1"/>
    <property type="molecule type" value="Genomic_DNA"/>
</dbReference>
<dbReference type="Proteomes" id="UP000292120">
    <property type="component" value="Unassembled WGS sequence"/>
</dbReference>
<feature type="domain" description="HDOD" evidence="1">
    <location>
        <begin position="52"/>
        <end position="256"/>
    </location>
</feature>
<dbReference type="Pfam" id="PF08668">
    <property type="entry name" value="HDOD"/>
    <property type="match status" value="1"/>
</dbReference>
<evidence type="ECO:0000259" key="1">
    <source>
        <dbReference type="PROSITE" id="PS51833"/>
    </source>
</evidence>
<dbReference type="SUPFAM" id="SSF55781">
    <property type="entry name" value="GAF domain-like"/>
    <property type="match status" value="1"/>
</dbReference>
<dbReference type="Gene3D" id="1.10.3210.10">
    <property type="entry name" value="Hypothetical protein af1432"/>
    <property type="match status" value="1"/>
</dbReference>
<proteinExistence type="predicted"/>